<dbReference type="Proteomes" id="UP001286313">
    <property type="component" value="Unassembled WGS sequence"/>
</dbReference>
<name>A0AAE1F2Z8_PETCI</name>
<accession>A0AAE1F2Z8</accession>
<comment type="caution">
    <text evidence="2">The sequence shown here is derived from an EMBL/GenBank/DDBJ whole genome shotgun (WGS) entry which is preliminary data.</text>
</comment>
<dbReference type="EMBL" id="JAWQEG010003414">
    <property type="protein sequence ID" value="KAK3866337.1"/>
    <property type="molecule type" value="Genomic_DNA"/>
</dbReference>
<evidence type="ECO:0000256" key="1">
    <source>
        <dbReference type="SAM" id="MobiDB-lite"/>
    </source>
</evidence>
<dbReference type="AlphaFoldDB" id="A0AAE1F2Z8"/>
<feature type="compositionally biased region" description="Basic and acidic residues" evidence="1">
    <location>
        <begin position="8"/>
        <end position="20"/>
    </location>
</feature>
<gene>
    <name evidence="2" type="ORF">Pcinc_028119</name>
</gene>
<proteinExistence type="predicted"/>
<feature type="non-terminal residue" evidence="2">
    <location>
        <position position="73"/>
    </location>
</feature>
<sequence>MQTFDTSKTLDRQTTKEAPETRPACITHHLCLRKDALALIHTGACHKSRLFITSSSHFPLNIHVAAAAAAART</sequence>
<reference evidence="2" key="1">
    <citation type="submission" date="2023-10" db="EMBL/GenBank/DDBJ databases">
        <title>Genome assemblies of two species of porcelain crab, Petrolisthes cinctipes and Petrolisthes manimaculis (Anomura: Porcellanidae).</title>
        <authorList>
            <person name="Angst P."/>
        </authorList>
    </citation>
    <scope>NUCLEOTIDE SEQUENCE</scope>
    <source>
        <strain evidence="2">PB745_01</strain>
        <tissue evidence="2">Gill</tissue>
    </source>
</reference>
<organism evidence="2 3">
    <name type="scientific">Petrolisthes cinctipes</name>
    <name type="common">Flat porcelain crab</name>
    <dbReference type="NCBI Taxonomy" id="88211"/>
    <lineage>
        <taxon>Eukaryota</taxon>
        <taxon>Metazoa</taxon>
        <taxon>Ecdysozoa</taxon>
        <taxon>Arthropoda</taxon>
        <taxon>Crustacea</taxon>
        <taxon>Multicrustacea</taxon>
        <taxon>Malacostraca</taxon>
        <taxon>Eumalacostraca</taxon>
        <taxon>Eucarida</taxon>
        <taxon>Decapoda</taxon>
        <taxon>Pleocyemata</taxon>
        <taxon>Anomura</taxon>
        <taxon>Galatheoidea</taxon>
        <taxon>Porcellanidae</taxon>
        <taxon>Petrolisthes</taxon>
    </lineage>
</organism>
<evidence type="ECO:0000313" key="2">
    <source>
        <dbReference type="EMBL" id="KAK3866337.1"/>
    </source>
</evidence>
<keyword evidence="3" id="KW-1185">Reference proteome</keyword>
<feature type="region of interest" description="Disordered" evidence="1">
    <location>
        <begin position="1"/>
        <end position="20"/>
    </location>
</feature>
<evidence type="ECO:0000313" key="3">
    <source>
        <dbReference type="Proteomes" id="UP001286313"/>
    </source>
</evidence>
<protein>
    <submittedName>
        <fullName evidence="2">Uncharacterized protein</fullName>
    </submittedName>
</protein>